<feature type="region of interest" description="Disordered" evidence="3">
    <location>
        <begin position="91"/>
        <end position="125"/>
    </location>
</feature>
<feature type="non-terminal residue" evidence="5">
    <location>
        <position position="570"/>
    </location>
</feature>
<reference evidence="5 6" key="1">
    <citation type="submission" date="2019-09" db="EMBL/GenBank/DDBJ databases">
        <title>Bird 10,000 Genomes (B10K) Project - Family phase.</title>
        <authorList>
            <person name="Zhang G."/>
        </authorList>
    </citation>
    <scope>NUCLEOTIDE SEQUENCE [LARGE SCALE GENOMIC DNA]</scope>
    <source>
        <strain evidence="5">B10K-DU-007-40</strain>
        <tissue evidence="5">Mixed tissue sample</tissue>
    </source>
</reference>
<evidence type="ECO:0000259" key="4">
    <source>
        <dbReference type="PROSITE" id="PS50222"/>
    </source>
</evidence>
<dbReference type="Gene3D" id="1.10.238.10">
    <property type="entry name" value="EF-hand"/>
    <property type="match status" value="1"/>
</dbReference>
<organism evidence="5 6">
    <name type="scientific">Trogon melanurus</name>
    <name type="common">Black-tailed trogon</name>
    <dbReference type="NCBI Taxonomy" id="56311"/>
    <lineage>
        <taxon>Eukaryota</taxon>
        <taxon>Metazoa</taxon>
        <taxon>Chordata</taxon>
        <taxon>Craniata</taxon>
        <taxon>Vertebrata</taxon>
        <taxon>Euteleostomi</taxon>
        <taxon>Archelosauria</taxon>
        <taxon>Archosauria</taxon>
        <taxon>Dinosauria</taxon>
        <taxon>Saurischia</taxon>
        <taxon>Theropoda</taxon>
        <taxon>Coelurosauria</taxon>
        <taxon>Aves</taxon>
        <taxon>Neognathae</taxon>
        <taxon>Neoaves</taxon>
        <taxon>Telluraves</taxon>
        <taxon>Coraciimorphae</taxon>
        <taxon>Trogoniformes</taxon>
        <taxon>Trogonidae</taxon>
        <taxon>Trogon</taxon>
    </lineage>
</organism>
<evidence type="ECO:0000256" key="3">
    <source>
        <dbReference type="SAM" id="MobiDB-lite"/>
    </source>
</evidence>
<feature type="compositionally biased region" description="Polar residues" evidence="3">
    <location>
        <begin position="91"/>
        <end position="105"/>
    </location>
</feature>
<dbReference type="InterPro" id="IPR011992">
    <property type="entry name" value="EF-hand-dom_pair"/>
</dbReference>
<dbReference type="FunFam" id="1.10.238.10:FF:000628">
    <property type="entry name" value="Serine/threonine-protein phosphatase 2A regulatory subunit B'' subunit beta"/>
    <property type="match status" value="1"/>
</dbReference>
<evidence type="ECO:0000256" key="2">
    <source>
        <dbReference type="ARBA" id="ARBA00022837"/>
    </source>
</evidence>
<keyword evidence="6" id="KW-1185">Reference proteome</keyword>
<dbReference type="AlphaFoldDB" id="A0A7L0E120"/>
<dbReference type="GO" id="GO:0000159">
    <property type="term" value="C:protein phosphatase type 2A complex"/>
    <property type="evidence" value="ECO:0007669"/>
    <property type="project" value="TreeGrafter"/>
</dbReference>
<dbReference type="Gene3D" id="1.10.238.220">
    <property type="match status" value="1"/>
</dbReference>
<dbReference type="Gene3D" id="1.10.238.230">
    <property type="match status" value="1"/>
</dbReference>
<feature type="domain" description="EF-hand" evidence="4">
    <location>
        <begin position="385"/>
        <end position="420"/>
    </location>
</feature>
<evidence type="ECO:0000313" key="5">
    <source>
        <dbReference type="EMBL" id="NXJ76232.1"/>
    </source>
</evidence>
<dbReference type="Pfam" id="PF21161">
    <property type="entry name" value="P2R3B_EF-hand"/>
    <property type="match status" value="1"/>
</dbReference>
<dbReference type="InterPro" id="IPR018247">
    <property type="entry name" value="EF_Hand_1_Ca_BS"/>
</dbReference>
<proteinExistence type="predicted"/>
<dbReference type="Proteomes" id="UP000550660">
    <property type="component" value="Unassembled WGS sequence"/>
</dbReference>
<protein>
    <submittedName>
        <fullName evidence="5">P2R3B phosphatase</fullName>
    </submittedName>
</protein>
<keyword evidence="1" id="KW-0479">Metal-binding</keyword>
<dbReference type="InterPro" id="IPR048855">
    <property type="entry name" value="P2R3A_B_D_EF-hand"/>
</dbReference>
<keyword evidence="2" id="KW-0106">Calcium</keyword>
<dbReference type="PANTHER" id="PTHR14095">
    <property type="entry name" value="PHOSPHATASE 2A REGULATORY SUBUNIT-RELATED"/>
    <property type="match status" value="1"/>
</dbReference>
<name>A0A7L0E120_TROML</name>
<dbReference type="PROSITE" id="PS00018">
    <property type="entry name" value="EF_HAND_1"/>
    <property type="match status" value="1"/>
</dbReference>
<dbReference type="PROSITE" id="PS50222">
    <property type="entry name" value="EF_HAND_2"/>
    <property type="match status" value="1"/>
</dbReference>
<dbReference type="GO" id="GO:0005509">
    <property type="term" value="F:calcium ion binding"/>
    <property type="evidence" value="ECO:0007669"/>
    <property type="project" value="InterPro"/>
</dbReference>
<dbReference type="Pfam" id="PF13499">
    <property type="entry name" value="EF-hand_7"/>
    <property type="match status" value="1"/>
</dbReference>
<comment type="caution">
    <text evidence="5">The sequence shown here is derived from an EMBL/GenBank/DDBJ whole genome shotgun (WGS) entry which is preliminary data.</text>
</comment>
<feature type="region of interest" description="Disordered" evidence="3">
    <location>
        <begin position="44"/>
        <end position="67"/>
    </location>
</feature>
<dbReference type="InterPro" id="IPR041534">
    <property type="entry name" value="EF-hand_13"/>
</dbReference>
<dbReference type="FunFam" id="1.10.238.220:FF:000001">
    <property type="entry name" value="Serine/threonine-protein phosphatase 2A regulatory subunit B'' subunit alpha"/>
    <property type="match status" value="1"/>
</dbReference>
<sequence>MSPGKVLQPVLKMKVDELFLCWLSQPATQLILKDCLRRIKNEEKKETGNGDSGNGKTERFTNKNSTSNQFILGDTRLPLVSFSPPQLSTTLPLATPANSRNTSNVRAARRSSGMRAVQTKKEETLPPSLSQNIPTFYFPRGCPKEKVNIDAVIAKIERTFSEFPNERATLEDMGKVAKVRTCWLSFTPIERKHEFCVLWCLVILQTCYDDAAKFVHLLMNPGCNYLVQEDFIPFLQDVVNSHPGLSFLKEASEFHSRYITTVIQRIFYTVNRSWSGKITCNELRKSNFLQNVALLEEEADINQLTEYFSYEHFYVIYCKFWELDTDHDLYIDRKDLARHNDHAISNRMIERIFSGAVTRGRKAQKDGKISYADFVWFLISEEDKKTPTSIEYWFRCMDLDGDGALSMYELEYFYEEQCQKLDNMAIEPLPFEDCLCQMLDLVKPQHEGKITLHDLKRCKLTNVFFDTFFNIEKYLDHEQKDQFSMLRDGEGESQEVSDWEKYAAEEYDILVAEEAASDQWSDGYEAELNPVDHQKANVLKYQMEKRPFFEMPSHLADVDLDEYDYEEDFE</sequence>
<evidence type="ECO:0000256" key="1">
    <source>
        <dbReference type="ARBA" id="ARBA00022723"/>
    </source>
</evidence>
<dbReference type="GO" id="GO:0019888">
    <property type="term" value="F:protein phosphatase regulator activity"/>
    <property type="evidence" value="ECO:0007669"/>
    <property type="project" value="TreeGrafter"/>
</dbReference>
<dbReference type="Pfam" id="PF17958">
    <property type="entry name" value="EF-hand_13"/>
    <property type="match status" value="1"/>
</dbReference>
<dbReference type="SUPFAM" id="SSF47473">
    <property type="entry name" value="EF-hand"/>
    <property type="match status" value="2"/>
</dbReference>
<dbReference type="PANTHER" id="PTHR14095:SF1">
    <property type="entry name" value="SERINE_THREONINE-PROTEIN PHOSPHATASE 2A REGULATORY SUBUNIT B'' SUBUNIT BETA"/>
    <property type="match status" value="1"/>
</dbReference>
<gene>
    <name evidence="5" type="primary">Ppp2r3b</name>
    <name evidence="5" type="ORF">TROMEL_R08088</name>
</gene>
<dbReference type="OrthoDB" id="5586at2759"/>
<evidence type="ECO:0000313" key="6">
    <source>
        <dbReference type="Proteomes" id="UP000550660"/>
    </source>
</evidence>
<dbReference type="InterPro" id="IPR002048">
    <property type="entry name" value="EF_hand_dom"/>
</dbReference>
<accession>A0A7L0E120</accession>
<feature type="non-terminal residue" evidence="5">
    <location>
        <position position="1"/>
    </location>
</feature>
<dbReference type="EMBL" id="VXAG01000133">
    <property type="protein sequence ID" value="NXJ76232.1"/>
    <property type="molecule type" value="Genomic_DNA"/>
</dbReference>